<dbReference type="AlphaFoldDB" id="A0A915K254"/>
<dbReference type="WBParaSite" id="nRc.2.0.1.t32295-RA">
    <property type="protein sequence ID" value="nRc.2.0.1.t32295-RA"/>
    <property type="gene ID" value="nRc.2.0.1.g32295"/>
</dbReference>
<protein>
    <submittedName>
        <fullName evidence="2">Uncharacterized protein</fullName>
    </submittedName>
</protein>
<proteinExistence type="predicted"/>
<sequence length="43" mass="4796">MGFSHAYIRGVRQIPYPVLLASTSTPTEQRYDCFESRTGATGM</sequence>
<reference evidence="2" key="1">
    <citation type="submission" date="2022-11" db="UniProtKB">
        <authorList>
            <consortium name="WormBaseParasite"/>
        </authorList>
    </citation>
    <scope>IDENTIFICATION</scope>
</reference>
<dbReference type="Proteomes" id="UP000887565">
    <property type="component" value="Unplaced"/>
</dbReference>
<name>A0A915K254_ROMCU</name>
<keyword evidence="1" id="KW-1185">Reference proteome</keyword>
<evidence type="ECO:0000313" key="2">
    <source>
        <dbReference type="WBParaSite" id="nRc.2.0.1.t32295-RA"/>
    </source>
</evidence>
<organism evidence="1 2">
    <name type="scientific">Romanomermis culicivorax</name>
    <name type="common">Nematode worm</name>
    <dbReference type="NCBI Taxonomy" id="13658"/>
    <lineage>
        <taxon>Eukaryota</taxon>
        <taxon>Metazoa</taxon>
        <taxon>Ecdysozoa</taxon>
        <taxon>Nematoda</taxon>
        <taxon>Enoplea</taxon>
        <taxon>Dorylaimia</taxon>
        <taxon>Mermithida</taxon>
        <taxon>Mermithoidea</taxon>
        <taxon>Mermithidae</taxon>
        <taxon>Romanomermis</taxon>
    </lineage>
</organism>
<accession>A0A915K254</accession>
<evidence type="ECO:0000313" key="1">
    <source>
        <dbReference type="Proteomes" id="UP000887565"/>
    </source>
</evidence>